<accession>A0ABP7AE09</accession>
<dbReference type="PANTHER" id="PTHR23028:SF53">
    <property type="entry name" value="ACYL_TRANSF_3 DOMAIN-CONTAINING PROTEIN"/>
    <property type="match status" value="1"/>
</dbReference>
<dbReference type="InterPro" id="IPR043968">
    <property type="entry name" value="SGNH"/>
</dbReference>
<name>A0ABP7AE09_9MICO</name>
<dbReference type="Proteomes" id="UP001501697">
    <property type="component" value="Unassembled WGS sequence"/>
</dbReference>
<dbReference type="InterPro" id="IPR002656">
    <property type="entry name" value="Acyl_transf_3_dom"/>
</dbReference>
<feature type="transmembrane region" description="Helical" evidence="1">
    <location>
        <begin position="249"/>
        <end position="271"/>
    </location>
</feature>
<feature type="transmembrane region" description="Helical" evidence="1">
    <location>
        <begin position="226"/>
        <end position="242"/>
    </location>
</feature>
<organism evidence="4 5">
    <name type="scientific">Microbacterium awajiense</name>
    <dbReference type="NCBI Taxonomy" id="415214"/>
    <lineage>
        <taxon>Bacteria</taxon>
        <taxon>Bacillati</taxon>
        <taxon>Actinomycetota</taxon>
        <taxon>Actinomycetes</taxon>
        <taxon>Micrococcales</taxon>
        <taxon>Microbacteriaceae</taxon>
        <taxon>Microbacterium</taxon>
    </lineage>
</organism>
<feature type="domain" description="SGNH" evidence="3">
    <location>
        <begin position="474"/>
        <end position="709"/>
    </location>
</feature>
<proteinExistence type="predicted"/>
<evidence type="ECO:0000256" key="1">
    <source>
        <dbReference type="SAM" id="Phobius"/>
    </source>
</evidence>
<keyword evidence="4" id="KW-0012">Acyltransferase</keyword>
<sequence length="717" mass="75950">MTTPTRVTADSSPRRRPASVEVGRIAEIDGLRAIALTLVVVYHLFGHGRVSGGVDVFLFVSGVVIALSLARGFAHRRPVGVLSRWARTFARLAPPAAIVLLFVIVLSLTVLPPWSRAQNLTEVASAALYVENWQLIASQLAYGAPGPLTSPVQHFWSLSIQGQLFLLVPLVAAAVFWLWRSRRRPVALLWWIVGAATAASFVYAVWLQARAPQVAYFDTMARFWEFGGGMLLGAALVWAAVIPARLGAVLGWVGLAAVLLSGVLVDGAAAYPGPAALLPVMGAALVVVSTQCAAAGPGMLLRSRPLRELSRISYSLYLWHWPVLIAFLALAGAMDGVLDPTGALIVLGVSTALAFGTWWAVERPLAAIARGGGRTGARTVAAVGPIAIVVAIAIGVSLAIPPAAQAAPEVAVPETSARVGQIVVDDCYGAASVDPERPECADALDPDAPLIPAYESLAGDDANRDACWASQEGEVFEVCALGPADGYTRHLLAVGDSHNNVWIEVYEEIAQARGWRIDVAGRPRCHWTAADRAHPDLDTAAGCRTWNDHVDAYVAGTPLDGIIVVNSSRAGYLPGDGPLYDPDAVLAPGPELDRVRAEGYADAWALRRDPSTPIIAIRDNPIFALGALGCVADPERVRAGSCASPREDVLLEDGLADAVRLDPAAHLVDFTDFMCDDVECHLVVGGVIVMRDHLHLTATFARTLAPYLDREIAAAVG</sequence>
<keyword evidence="1" id="KW-0472">Membrane</keyword>
<evidence type="ECO:0000313" key="5">
    <source>
        <dbReference type="Proteomes" id="UP001501697"/>
    </source>
</evidence>
<dbReference type="Pfam" id="PF01757">
    <property type="entry name" value="Acyl_transf_3"/>
    <property type="match status" value="1"/>
</dbReference>
<feature type="transmembrane region" description="Helical" evidence="1">
    <location>
        <begin position="56"/>
        <end position="74"/>
    </location>
</feature>
<comment type="caution">
    <text evidence="4">The sequence shown here is derived from an EMBL/GenBank/DDBJ whole genome shotgun (WGS) entry which is preliminary data.</text>
</comment>
<evidence type="ECO:0000259" key="3">
    <source>
        <dbReference type="Pfam" id="PF19040"/>
    </source>
</evidence>
<keyword evidence="1" id="KW-0812">Transmembrane</keyword>
<dbReference type="GO" id="GO:0016746">
    <property type="term" value="F:acyltransferase activity"/>
    <property type="evidence" value="ECO:0007669"/>
    <property type="project" value="UniProtKB-KW"/>
</dbReference>
<protein>
    <submittedName>
        <fullName evidence="4">Acyltransferase family protein</fullName>
    </submittedName>
</protein>
<reference evidence="5" key="1">
    <citation type="journal article" date="2019" name="Int. J. Syst. Evol. Microbiol.">
        <title>The Global Catalogue of Microorganisms (GCM) 10K type strain sequencing project: providing services to taxonomists for standard genome sequencing and annotation.</title>
        <authorList>
            <consortium name="The Broad Institute Genomics Platform"/>
            <consortium name="The Broad Institute Genome Sequencing Center for Infectious Disease"/>
            <person name="Wu L."/>
            <person name="Ma J."/>
        </authorList>
    </citation>
    <scope>NUCLEOTIDE SEQUENCE [LARGE SCALE GENOMIC DNA]</scope>
    <source>
        <strain evidence="5">JCM 16544</strain>
    </source>
</reference>
<dbReference type="InterPro" id="IPR050879">
    <property type="entry name" value="Acyltransferase_3"/>
</dbReference>
<keyword evidence="1" id="KW-1133">Transmembrane helix</keyword>
<feature type="transmembrane region" description="Helical" evidence="1">
    <location>
        <begin position="340"/>
        <end position="361"/>
    </location>
</feature>
<keyword evidence="4" id="KW-0808">Transferase</keyword>
<evidence type="ECO:0000259" key="2">
    <source>
        <dbReference type="Pfam" id="PF01757"/>
    </source>
</evidence>
<feature type="transmembrane region" description="Helical" evidence="1">
    <location>
        <begin position="312"/>
        <end position="334"/>
    </location>
</feature>
<feature type="transmembrane region" description="Helical" evidence="1">
    <location>
        <begin position="277"/>
        <end position="300"/>
    </location>
</feature>
<dbReference type="RefSeq" id="WP_344736963.1">
    <property type="nucleotide sequence ID" value="NZ_BAAAYU010000003.1"/>
</dbReference>
<feature type="domain" description="Acyltransferase 3" evidence="2">
    <location>
        <begin position="26"/>
        <end position="358"/>
    </location>
</feature>
<feature type="transmembrane region" description="Helical" evidence="1">
    <location>
        <begin position="382"/>
        <end position="400"/>
    </location>
</feature>
<feature type="transmembrane region" description="Helical" evidence="1">
    <location>
        <begin position="155"/>
        <end position="179"/>
    </location>
</feature>
<dbReference type="Pfam" id="PF19040">
    <property type="entry name" value="SGNH"/>
    <property type="match status" value="1"/>
</dbReference>
<feature type="transmembrane region" description="Helical" evidence="1">
    <location>
        <begin position="95"/>
        <end position="114"/>
    </location>
</feature>
<keyword evidence="5" id="KW-1185">Reference proteome</keyword>
<dbReference type="EMBL" id="BAAAYU010000003">
    <property type="protein sequence ID" value="GAA3630113.1"/>
    <property type="molecule type" value="Genomic_DNA"/>
</dbReference>
<evidence type="ECO:0000313" key="4">
    <source>
        <dbReference type="EMBL" id="GAA3630113.1"/>
    </source>
</evidence>
<gene>
    <name evidence="4" type="ORF">GCM10022200_11010</name>
</gene>
<feature type="transmembrane region" description="Helical" evidence="1">
    <location>
        <begin position="186"/>
        <end position="206"/>
    </location>
</feature>
<dbReference type="PANTHER" id="PTHR23028">
    <property type="entry name" value="ACETYLTRANSFERASE"/>
    <property type="match status" value="1"/>
</dbReference>